<feature type="compositionally biased region" description="Low complexity" evidence="10">
    <location>
        <begin position="258"/>
        <end position="269"/>
    </location>
</feature>
<feature type="region of interest" description="Disordered" evidence="10">
    <location>
        <begin position="89"/>
        <end position="116"/>
    </location>
</feature>
<dbReference type="Pfam" id="PF03110">
    <property type="entry name" value="SBP"/>
    <property type="match status" value="1"/>
</dbReference>
<evidence type="ECO:0000256" key="3">
    <source>
        <dbReference type="ARBA" id="ARBA00022771"/>
    </source>
</evidence>
<evidence type="ECO:0000256" key="6">
    <source>
        <dbReference type="ARBA" id="ARBA00023125"/>
    </source>
</evidence>
<protein>
    <recommendedName>
        <fullName evidence="11">SBP-type domain-containing protein</fullName>
    </recommendedName>
</protein>
<dbReference type="Gene3D" id="4.10.1100.10">
    <property type="entry name" value="Transcription factor, SBP-box domain"/>
    <property type="match status" value="1"/>
</dbReference>
<reference evidence="12 13" key="2">
    <citation type="journal article" date="2009" name="PLoS ONE">
        <title>An integrated genetic and cytogenetic map of the cucumber genome.</title>
        <authorList>
            <person name="Ren Y."/>
            <person name="Zhang Z."/>
            <person name="Liu J."/>
            <person name="Staub J.E."/>
            <person name="Han Y."/>
            <person name="Cheng Z."/>
            <person name="Li X."/>
            <person name="Lu J."/>
            <person name="Miao H."/>
            <person name="Kang H."/>
            <person name="Xie B."/>
            <person name="Gu X."/>
            <person name="Wang X."/>
            <person name="Du Y."/>
            <person name="Jin W."/>
            <person name="Huang S."/>
        </authorList>
    </citation>
    <scope>NUCLEOTIDE SEQUENCE [LARGE SCALE GENOMIC DNA]</scope>
    <source>
        <strain evidence="13">cv. 9930</strain>
    </source>
</reference>
<keyword evidence="3 9" id="KW-0863">Zinc-finger</keyword>
<evidence type="ECO:0000256" key="9">
    <source>
        <dbReference type="PROSITE-ProRule" id="PRU00470"/>
    </source>
</evidence>
<dbReference type="eggNOG" id="ENOG502QRGA">
    <property type="taxonomic scope" value="Eukaryota"/>
</dbReference>
<dbReference type="OrthoDB" id="514967at2759"/>
<evidence type="ECO:0000256" key="1">
    <source>
        <dbReference type="ARBA" id="ARBA00004123"/>
    </source>
</evidence>
<keyword evidence="6" id="KW-0238">DNA-binding</keyword>
<dbReference type="STRING" id="3659.A0A0A0LWQ4"/>
<dbReference type="GO" id="GO:0005634">
    <property type="term" value="C:nucleus"/>
    <property type="evidence" value="ECO:0000318"/>
    <property type="project" value="GO_Central"/>
</dbReference>
<dbReference type="SUPFAM" id="SSF103612">
    <property type="entry name" value="SBT domain"/>
    <property type="match status" value="1"/>
</dbReference>
<dbReference type="GO" id="GO:0008270">
    <property type="term" value="F:zinc ion binding"/>
    <property type="evidence" value="ECO:0007669"/>
    <property type="project" value="UniProtKB-KW"/>
</dbReference>
<evidence type="ECO:0000256" key="8">
    <source>
        <dbReference type="ARBA" id="ARBA00023242"/>
    </source>
</evidence>
<feature type="region of interest" description="Disordered" evidence="10">
    <location>
        <begin position="252"/>
        <end position="314"/>
    </location>
</feature>
<feature type="compositionally biased region" description="Polar residues" evidence="10">
    <location>
        <begin position="297"/>
        <end position="308"/>
    </location>
</feature>
<feature type="region of interest" description="Disordered" evidence="10">
    <location>
        <begin position="132"/>
        <end position="156"/>
    </location>
</feature>
<keyword evidence="13" id="KW-1185">Reference proteome</keyword>
<dbReference type="Proteomes" id="UP000029981">
    <property type="component" value="Chromosome 1"/>
</dbReference>
<dbReference type="PROSITE" id="PS51141">
    <property type="entry name" value="ZF_SBP"/>
    <property type="match status" value="1"/>
</dbReference>
<keyword evidence="8" id="KW-0539">Nucleus</keyword>
<dbReference type="PANTHER" id="PTHR31251">
    <property type="entry name" value="SQUAMOSA PROMOTER-BINDING-LIKE PROTEIN 4"/>
    <property type="match status" value="1"/>
</dbReference>
<evidence type="ECO:0000313" key="13">
    <source>
        <dbReference type="Proteomes" id="UP000029981"/>
    </source>
</evidence>
<dbReference type="InterPro" id="IPR044817">
    <property type="entry name" value="SBP-like"/>
</dbReference>
<reference evidence="12 13" key="4">
    <citation type="journal article" date="2011" name="BMC Genomics">
        <title>RNA-Seq improves annotation of protein-coding genes in the cucumber genome.</title>
        <authorList>
            <person name="Li Z."/>
            <person name="Zhang Z."/>
            <person name="Yan P."/>
            <person name="Huang S."/>
            <person name="Fei Z."/>
            <person name="Lin K."/>
        </authorList>
    </citation>
    <scope>NUCLEOTIDE SEQUENCE [LARGE SCALE GENOMIC DNA]</scope>
    <source>
        <strain evidence="13">cv. 9930</strain>
    </source>
</reference>
<dbReference type="KEGG" id="csv:101221267"/>
<accession>A0A0A0LWQ4</accession>
<dbReference type="GO" id="GO:0001216">
    <property type="term" value="F:DNA-binding transcription activator activity"/>
    <property type="evidence" value="ECO:0000318"/>
    <property type="project" value="GO_Central"/>
</dbReference>
<evidence type="ECO:0000256" key="10">
    <source>
        <dbReference type="SAM" id="MobiDB-lite"/>
    </source>
</evidence>
<dbReference type="Gramene" id="KGN64421">
    <property type="protein sequence ID" value="KGN64421"/>
    <property type="gene ID" value="Csa_1G051590"/>
</dbReference>
<evidence type="ECO:0000256" key="2">
    <source>
        <dbReference type="ARBA" id="ARBA00022723"/>
    </source>
</evidence>
<evidence type="ECO:0000256" key="7">
    <source>
        <dbReference type="ARBA" id="ARBA00023163"/>
    </source>
</evidence>
<feature type="compositionally biased region" description="Basic residues" evidence="10">
    <location>
        <begin position="273"/>
        <end position="284"/>
    </location>
</feature>
<dbReference type="PANTHER" id="PTHR31251:SF207">
    <property type="entry name" value="SQUAMOSA PROMOTER-BINDING-LIKE PROTEIN 13A-RELATED"/>
    <property type="match status" value="1"/>
</dbReference>
<reference evidence="12 13" key="3">
    <citation type="journal article" date="2010" name="BMC Genomics">
        <title>Transcriptome sequencing and comparative analysis of cucumber flowers with different sex types.</title>
        <authorList>
            <person name="Guo S."/>
            <person name="Zheng Y."/>
            <person name="Joung J.G."/>
            <person name="Liu S."/>
            <person name="Zhang Z."/>
            <person name="Crasta O.R."/>
            <person name="Sobral B.W."/>
            <person name="Xu Y."/>
            <person name="Huang S."/>
            <person name="Fei Z."/>
        </authorList>
    </citation>
    <scope>NUCLEOTIDE SEQUENCE [LARGE SCALE GENOMIC DNA]</scope>
    <source>
        <strain evidence="13">cv. 9930</strain>
    </source>
</reference>
<feature type="domain" description="SBP-type" evidence="11">
    <location>
        <begin position="22"/>
        <end position="99"/>
    </location>
</feature>
<dbReference type="InterPro" id="IPR036893">
    <property type="entry name" value="SBP_sf"/>
</dbReference>
<keyword evidence="7" id="KW-0804">Transcription</keyword>
<dbReference type="GO" id="GO:0000976">
    <property type="term" value="F:transcription cis-regulatory region binding"/>
    <property type="evidence" value="ECO:0000318"/>
    <property type="project" value="GO_Central"/>
</dbReference>
<name>A0A0A0LWQ4_CUCSA</name>
<proteinExistence type="predicted"/>
<keyword evidence="4" id="KW-0862">Zinc</keyword>
<keyword evidence="2" id="KW-0479">Metal-binding</keyword>
<comment type="subcellular location">
    <subcellularLocation>
        <location evidence="1">Nucleus</location>
    </subcellularLocation>
</comment>
<dbReference type="EMBL" id="CM002922">
    <property type="protein sequence ID" value="KGN64421.1"/>
    <property type="molecule type" value="Genomic_DNA"/>
</dbReference>
<organism evidence="12 13">
    <name type="scientific">Cucumis sativus</name>
    <name type="common">Cucumber</name>
    <dbReference type="NCBI Taxonomy" id="3659"/>
    <lineage>
        <taxon>Eukaryota</taxon>
        <taxon>Viridiplantae</taxon>
        <taxon>Streptophyta</taxon>
        <taxon>Embryophyta</taxon>
        <taxon>Tracheophyta</taxon>
        <taxon>Spermatophyta</taxon>
        <taxon>Magnoliopsida</taxon>
        <taxon>eudicotyledons</taxon>
        <taxon>Gunneridae</taxon>
        <taxon>Pentapetalae</taxon>
        <taxon>rosids</taxon>
        <taxon>fabids</taxon>
        <taxon>Cucurbitales</taxon>
        <taxon>Cucurbitaceae</taxon>
        <taxon>Benincaseae</taxon>
        <taxon>Cucumis</taxon>
    </lineage>
</organism>
<dbReference type="AlphaFoldDB" id="A0A0A0LWQ4"/>
<evidence type="ECO:0000256" key="5">
    <source>
        <dbReference type="ARBA" id="ARBA00023015"/>
    </source>
</evidence>
<dbReference type="FunFam" id="4.10.1100.10:FF:000001">
    <property type="entry name" value="Squamosa promoter-binding-like protein 14"/>
    <property type="match status" value="1"/>
</dbReference>
<dbReference type="InterPro" id="IPR004333">
    <property type="entry name" value="SBP_dom"/>
</dbReference>
<evidence type="ECO:0000256" key="4">
    <source>
        <dbReference type="ARBA" id="ARBA00022833"/>
    </source>
</evidence>
<feature type="compositionally biased region" description="Polar residues" evidence="10">
    <location>
        <begin position="132"/>
        <end position="149"/>
    </location>
</feature>
<evidence type="ECO:0000313" key="12">
    <source>
        <dbReference type="EMBL" id="KGN64421.1"/>
    </source>
</evidence>
<evidence type="ECO:0000259" key="11">
    <source>
        <dbReference type="PROSITE" id="PS51141"/>
    </source>
</evidence>
<gene>
    <name evidence="12" type="ORF">Csa_1G051590</name>
</gene>
<reference evidence="12 13" key="1">
    <citation type="journal article" date="2009" name="Nat. Genet.">
        <title>The genome of the cucumber, Cucumis sativus L.</title>
        <authorList>
            <person name="Huang S."/>
            <person name="Li R."/>
            <person name="Zhang Z."/>
            <person name="Li L."/>
            <person name="Gu X."/>
            <person name="Fan W."/>
            <person name="Lucas W.J."/>
            <person name="Wang X."/>
            <person name="Xie B."/>
            <person name="Ni P."/>
            <person name="Ren Y."/>
            <person name="Zhu H."/>
            <person name="Li J."/>
            <person name="Lin K."/>
            <person name="Jin W."/>
            <person name="Fei Z."/>
            <person name="Li G."/>
            <person name="Staub J."/>
            <person name="Kilian A."/>
            <person name="van der Vossen E.A."/>
            <person name="Wu Y."/>
            <person name="Guo J."/>
            <person name="He J."/>
            <person name="Jia Z."/>
            <person name="Ren Y."/>
            <person name="Tian G."/>
            <person name="Lu Y."/>
            <person name="Ruan J."/>
            <person name="Qian W."/>
            <person name="Wang M."/>
            <person name="Huang Q."/>
            <person name="Li B."/>
            <person name="Xuan Z."/>
            <person name="Cao J."/>
            <person name="Asan"/>
            <person name="Wu Z."/>
            <person name="Zhang J."/>
            <person name="Cai Q."/>
            <person name="Bai Y."/>
            <person name="Zhao B."/>
            <person name="Han Y."/>
            <person name="Li Y."/>
            <person name="Li X."/>
            <person name="Wang S."/>
            <person name="Shi Q."/>
            <person name="Liu S."/>
            <person name="Cho W.K."/>
            <person name="Kim J.Y."/>
            <person name="Xu Y."/>
            <person name="Heller-Uszynska K."/>
            <person name="Miao H."/>
            <person name="Cheng Z."/>
            <person name="Zhang S."/>
            <person name="Wu J."/>
            <person name="Yang Y."/>
            <person name="Kang H."/>
            <person name="Li M."/>
            <person name="Liang H."/>
            <person name="Ren X."/>
            <person name="Shi Z."/>
            <person name="Wen M."/>
            <person name="Jian M."/>
            <person name="Yang H."/>
            <person name="Zhang G."/>
            <person name="Yang Z."/>
            <person name="Chen R."/>
            <person name="Liu S."/>
            <person name="Li J."/>
            <person name="Ma L."/>
            <person name="Liu H."/>
            <person name="Zhou Y."/>
            <person name="Zhao J."/>
            <person name="Fang X."/>
            <person name="Li G."/>
            <person name="Fang L."/>
            <person name="Li Y."/>
            <person name="Liu D."/>
            <person name="Zheng H."/>
            <person name="Zhang Y."/>
            <person name="Qin N."/>
            <person name="Li Z."/>
            <person name="Yang G."/>
            <person name="Yang S."/>
            <person name="Bolund L."/>
            <person name="Kristiansen K."/>
            <person name="Zheng H."/>
            <person name="Li S."/>
            <person name="Zhang X."/>
            <person name="Yang H."/>
            <person name="Wang J."/>
            <person name="Sun R."/>
            <person name="Zhang B."/>
            <person name="Jiang S."/>
            <person name="Wang J."/>
            <person name="Du Y."/>
            <person name="Li S."/>
        </authorList>
    </citation>
    <scope>NUCLEOTIDE SEQUENCE [LARGE SCALE GENOMIC DNA]</scope>
    <source>
        <strain evidence="13">cv. 9930</strain>
    </source>
</reference>
<sequence>MASSTSGSSKRARGTHNGNTQPVSCLVDGCNSDLSNCRDYHRRHKVCELHSKTPQVTIAGLKQRFCQQCSRFHSLEEFDEGKRSCRKRLDGHNRRRRKPQTDLLPRSAAGPFSYHQGPQLLPFTSSQVFPSTTVSSHGWSSGGSDNATDSGVHHNRNPQLNFVEKQQSLFVETSDQTNSINNYKASPPLGLMHGGGGSERNKMIYDRFRIGINESDCALSLLSSPQTQIQSDHQPQQQRNASISLLHPLTHQNAFDNSSDTSSSSVQISNDTHHHHHHHPHPHPHGVLNFSGIFGISSDNPGNQSPSTLPFHWE</sequence>
<keyword evidence="5" id="KW-0805">Transcription regulation</keyword>